<feature type="region of interest" description="Disordered" evidence="2">
    <location>
        <begin position="867"/>
        <end position="886"/>
    </location>
</feature>
<protein>
    <submittedName>
        <fullName evidence="3">Uncharacterized protein</fullName>
    </submittedName>
</protein>
<dbReference type="InParanoid" id="A0A0G4G6Z3"/>
<evidence type="ECO:0000313" key="4">
    <source>
        <dbReference type="Proteomes" id="UP000041254"/>
    </source>
</evidence>
<keyword evidence="4" id="KW-1185">Reference proteome</keyword>
<accession>A0A0G4G6Z3</accession>
<reference evidence="3 4" key="1">
    <citation type="submission" date="2014-11" db="EMBL/GenBank/DDBJ databases">
        <authorList>
            <person name="Zhu J."/>
            <person name="Qi W."/>
            <person name="Song R."/>
        </authorList>
    </citation>
    <scope>NUCLEOTIDE SEQUENCE [LARGE SCALE GENOMIC DNA]</scope>
</reference>
<gene>
    <name evidence="3" type="ORF">Vbra_3120</name>
</gene>
<proteinExistence type="predicted"/>
<name>A0A0G4G6Z3_VITBC</name>
<feature type="region of interest" description="Disordered" evidence="2">
    <location>
        <begin position="765"/>
        <end position="788"/>
    </location>
</feature>
<evidence type="ECO:0000256" key="1">
    <source>
        <dbReference type="SAM" id="Coils"/>
    </source>
</evidence>
<keyword evidence="1" id="KW-0175">Coiled coil</keyword>
<feature type="compositionally biased region" description="Acidic residues" evidence="2">
    <location>
        <begin position="775"/>
        <end position="788"/>
    </location>
</feature>
<dbReference type="VEuPathDB" id="CryptoDB:Vbra_3120"/>
<evidence type="ECO:0000313" key="3">
    <source>
        <dbReference type="EMBL" id="CEM24150.1"/>
    </source>
</evidence>
<feature type="coiled-coil region" evidence="1">
    <location>
        <begin position="409"/>
        <end position="436"/>
    </location>
</feature>
<dbReference type="AlphaFoldDB" id="A0A0G4G6Z3"/>
<dbReference type="Proteomes" id="UP000041254">
    <property type="component" value="Unassembled WGS sequence"/>
</dbReference>
<sequence length="886" mass="97935">MATDSSRELLGETMDEFLVVVQEKKALEKLRGHQRLKHWISKKGRFRVLVRDIRGVMREGDQPINMALMESIAESINARAVAYRKDMDKHWAVFVRQQQGGDGVAVDDVDVRADASTETAMVHSSEAATEPMEWMWSENHTQTGGAGEEEDSTRVSSDLNETLEMMQHTVDAARNVTAQKHHMTVAEFEGTAIEAIKELSAEKGWDVPLVDQMPPLQPSGEVSQVVLDKLKALQTEDGDWASELGVAEWIDKLTSIAQLLTSHPLDKEGEYLNSTVDKIVEFVTHAHVTQPSMVLKDHRVQLQASADKIRDISTAIRDETSPVKRHLKSKQRIDAVIEYLTLVKDKGSAIRECLKKTGSIDAFDEAQAQILTDSKGLIESGRESCEWWKKTLYQFDKRAQDMIDYQHGLKTSVEEARAYEKELVEANTAKRAAIKEQMADLCKQLIEVEQSEAFAKQQRLQAEAAVATADKPLKKILNTVEVWREEHERRCERWEKGVHAAVEIDSWVQMVLGSVHGRVDKAVNDLSAALPVDRARVEALVDRQKTQMDTAIAKKQQLASNNYQMMMDLRDEWTKYEGDAYYQERVQNAIAAKTEAYERLLNEISVLESDKGRIDCAYGEYLSCLSGAVGGGEDLSTSIEIVDVKDDAEQWAEQHFMAFKPLEVSLPPPPPSFSASSAVASSFGHSFNSYINLKVPGAVEGIDECSSEDLSVAESEIPLPAATHTHTQKHSRGNGIPIDWLGSAVMVPSPSSAMAAAAAAAGAGSADGAHKEGEGEVEGEEHEEIDTDMDTKDLEMGIKEAGGEEGFQMCEPTESMLVLREGLNYSNAPQSTRSESEVHVCAAAALHDDEDTVLVNQEAKEAIEETAVDEATDMPQEPLLTESFAA</sequence>
<dbReference type="EMBL" id="CDMY01000581">
    <property type="protein sequence ID" value="CEM24150.1"/>
    <property type="molecule type" value="Genomic_DNA"/>
</dbReference>
<feature type="coiled-coil region" evidence="1">
    <location>
        <begin position="583"/>
        <end position="610"/>
    </location>
</feature>
<evidence type="ECO:0000256" key="2">
    <source>
        <dbReference type="SAM" id="MobiDB-lite"/>
    </source>
</evidence>
<organism evidence="3 4">
    <name type="scientific">Vitrella brassicaformis (strain CCMP3155)</name>
    <dbReference type="NCBI Taxonomy" id="1169540"/>
    <lineage>
        <taxon>Eukaryota</taxon>
        <taxon>Sar</taxon>
        <taxon>Alveolata</taxon>
        <taxon>Colpodellida</taxon>
        <taxon>Vitrellaceae</taxon>
        <taxon>Vitrella</taxon>
    </lineage>
</organism>